<feature type="region of interest" description="Disordered" evidence="1">
    <location>
        <begin position="155"/>
        <end position="235"/>
    </location>
</feature>
<evidence type="ECO:0000256" key="1">
    <source>
        <dbReference type="SAM" id="MobiDB-lite"/>
    </source>
</evidence>
<evidence type="ECO:0000313" key="2">
    <source>
        <dbReference type="EMBL" id="MBK4734596.1"/>
    </source>
</evidence>
<comment type="caution">
    <text evidence="2">The sequence shown here is derived from an EMBL/GenBank/DDBJ whole genome shotgun (WGS) entry which is preliminary data.</text>
</comment>
<feature type="region of interest" description="Disordered" evidence="1">
    <location>
        <begin position="260"/>
        <end position="296"/>
    </location>
</feature>
<name>A0A934SPZ6_9BURK</name>
<feature type="compositionally biased region" description="Basic and acidic residues" evidence="1">
    <location>
        <begin position="8"/>
        <end position="18"/>
    </location>
</feature>
<evidence type="ECO:0000313" key="3">
    <source>
        <dbReference type="Proteomes" id="UP000622890"/>
    </source>
</evidence>
<proteinExistence type="predicted"/>
<feature type="region of interest" description="Disordered" evidence="1">
    <location>
        <begin position="1"/>
        <end position="28"/>
    </location>
</feature>
<reference evidence="2" key="1">
    <citation type="submission" date="2021-01" db="EMBL/GenBank/DDBJ databases">
        <title>Genome sequence of strain Noviherbaspirillum sp. DKR-6.</title>
        <authorList>
            <person name="Chaudhary D.K."/>
        </authorList>
    </citation>
    <scope>NUCLEOTIDE SEQUENCE</scope>
    <source>
        <strain evidence="2">DKR-6</strain>
    </source>
</reference>
<keyword evidence="3" id="KW-1185">Reference proteome</keyword>
<accession>A0A934SPZ6</accession>
<dbReference type="RefSeq" id="WP_200591329.1">
    <property type="nucleotide sequence ID" value="NZ_JAEPBG010000002.1"/>
</dbReference>
<dbReference type="AlphaFoldDB" id="A0A934SPZ6"/>
<dbReference type="Proteomes" id="UP000622890">
    <property type="component" value="Unassembled WGS sequence"/>
</dbReference>
<protein>
    <submittedName>
        <fullName evidence="2">Uncharacterized protein</fullName>
    </submittedName>
</protein>
<organism evidence="2 3">
    <name type="scientific">Noviherbaspirillum pedocola</name>
    <dbReference type="NCBI Taxonomy" id="2801341"/>
    <lineage>
        <taxon>Bacteria</taxon>
        <taxon>Pseudomonadati</taxon>
        <taxon>Pseudomonadota</taxon>
        <taxon>Betaproteobacteria</taxon>
        <taxon>Burkholderiales</taxon>
        <taxon>Oxalobacteraceae</taxon>
        <taxon>Noviherbaspirillum</taxon>
    </lineage>
</organism>
<gene>
    <name evidence="2" type="ORF">JJB74_08270</name>
</gene>
<dbReference type="EMBL" id="JAEPBG010000002">
    <property type="protein sequence ID" value="MBK4734596.1"/>
    <property type="molecule type" value="Genomic_DNA"/>
</dbReference>
<sequence length="388" mass="42757">MRLLAYGHDSKRSVERRPTVQAKPPATPRRHVTMQNLQFDVERERRLQLGAFREALKKDKTVKHALFGPDAASLADTCLCLFSGIVSLYQQRVYEGGASDEILSDLYAKHCGKGKLLELFMTHWRAAWDAGKLPQHTFPWGESIDWLVRELEKRAPKPVASPRTMSPRTSPPKPVRQPARQPTRVERPPLRASASMRMEKQGMPEASDVQRRRAQSMRTQHGVEVRAPGPQPQPQLKARATFTPGRQATTVSIADNASETALATRPQRSHTVAHGRDKTQGSVANKGQGTPAPARSRVDMLRVVQAPSSPLSPLSPVSPSSPVFAALITMRRGQSAGPGYPMGRMRATAQVSSSELPTRIQRSVSSPYRVRTVHQAAALPTTPKKPLA</sequence>